<evidence type="ECO:0000256" key="8">
    <source>
        <dbReference type="ARBA" id="ARBA00022660"/>
    </source>
</evidence>
<evidence type="ECO:0000256" key="9">
    <source>
        <dbReference type="ARBA" id="ARBA00022692"/>
    </source>
</evidence>
<dbReference type="GO" id="GO:0022904">
    <property type="term" value="P:respiratory electron transport chain"/>
    <property type="evidence" value="ECO:0007669"/>
    <property type="project" value="InterPro"/>
</dbReference>
<keyword evidence="12" id="KW-0249">Electron transport</keyword>
<keyword evidence="8" id="KW-0679">Respiratory chain</keyword>
<comment type="subcellular location">
    <subcellularLocation>
        <location evidence="2">Cell membrane</location>
        <topology evidence="2">Multi-pass membrane protein</topology>
    </subcellularLocation>
</comment>
<dbReference type="GO" id="GO:0008121">
    <property type="term" value="F:quinol-cytochrome-c reductase activity"/>
    <property type="evidence" value="ECO:0007669"/>
    <property type="project" value="UniProtKB-EC"/>
</dbReference>
<feature type="transmembrane region" description="Helical" evidence="18">
    <location>
        <begin position="149"/>
        <end position="169"/>
    </location>
</feature>
<evidence type="ECO:0000256" key="11">
    <source>
        <dbReference type="ARBA" id="ARBA00022967"/>
    </source>
</evidence>
<keyword evidence="9 18" id="KW-0812">Transmembrane</keyword>
<name>A0A919EGI0_9ACTN</name>
<feature type="transmembrane region" description="Helical" evidence="18">
    <location>
        <begin position="384"/>
        <end position="409"/>
    </location>
</feature>
<feature type="transmembrane region" description="Helical" evidence="18">
    <location>
        <begin position="118"/>
        <end position="137"/>
    </location>
</feature>
<dbReference type="GO" id="GO:0016491">
    <property type="term" value="F:oxidoreductase activity"/>
    <property type="evidence" value="ECO:0007669"/>
    <property type="project" value="InterPro"/>
</dbReference>
<sequence length="551" mass="60465">MAGPEHDRGRRPAATRGERLVSAADRRLSLVSRATGYVRKAFPDHWSFLLGEIALYSLVVLVVTGLWLTLFFRAGMSDIPYLGPYGPLRGVPVSHAFDSVLRISFDVRGGLLVRQTHHWAALVFVAAIGCHLLRVFFTGAFRRPREANWTIGLTMFLLALLEGFCGSSLPDDLLSGTGLRTAHGIVLSIPVAGTYLALFLFGGEYPGHDIIPRLFYAHVLLVPGLLLLLVRVHLGLVVKLKHTHWAAPGHSNRNVVGRPLFPQYMAKSAGLFCTVAGVLFALGGLLQVNPVWEFGPYRPDRASTEAQPDWYVGYLEGALRLMPAWETHVAGHTIAWDVFLPGVVLPAVLFGGLYLFPWAERWVTGPGRERHLCDRPRNQPTRTALGAAGVCFYAVLLMAGAQDVLAYVLRLPVEGLTYAFRMVLVVGPLLTYRATKQLCLSLQAADRRRLEKATGTGVVRLAAADGHREGRVGLGRAEAYRILMRDTPRPRTHGTEPGRFFHRHRIRNRLSAWYFGARVPLPVTEQQAGAVQALAADPEEAGRAAGADSPA</sequence>
<feature type="transmembrane region" description="Helical" evidence="18">
    <location>
        <begin position="343"/>
        <end position="363"/>
    </location>
</feature>
<evidence type="ECO:0000256" key="7">
    <source>
        <dbReference type="ARBA" id="ARBA00022617"/>
    </source>
</evidence>
<dbReference type="InterPro" id="IPR027387">
    <property type="entry name" value="Cytb/b6-like_sf"/>
</dbReference>
<dbReference type="RefSeq" id="WP_190133027.1">
    <property type="nucleotide sequence ID" value="NZ_BNBD01000021.1"/>
</dbReference>
<dbReference type="EC" id="7.1.1.8" evidence="3"/>
<evidence type="ECO:0000256" key="1">
    <source>
        <dbReference type="ARBA" id="ARBA00001971"/>
    </source>
</evidence>
<evidence type="ECO:0000256" key="17">
    <source>
        <dbReference type="ARBA" id="ARBA00029568"/>
    </source>
</evidence>
<evidence type="ECO:0000256" key="12">
    <source>
        <dbReference type="ARBA" id="ARBA00022982"/>
    </source>
</evidence>
<evidence type="ECO:0000256" key="15">
    <source>
        <dbReference type="ARBA" id="ARBA00023136"/>
    </source>
</evidence>
<keyword evidence="5" id="KW-0813">Transport</keyword>
<feature type="domain" description="Cytochrome b/b6 N-terminal region profile" evidence="19">
    <location>
        <begin position="20"/>
        <end position="246"/>
    </location>
</feature>
<dbReference type="PROSITE" id="PS51002">
    <property type="entry name" value="CYTB_NTER"/>
    <property type="match status" value="1"/>
</dbReference>
<evidence type="ECO:0000313" key="20">
    <source>
        <dbReference type="EMBL" id="GHF71780.1"/>
    </source>
</evidence>
<dbReference type="GO" id="GO:0005886">
    <property type="term" value="C:plasma membrane"/>
    <property type="evidence" value="ECO:0007669"/>
    <property type="project" value="UniProtKB-SubCell"/>
</dbReference>
<evidence type="ECO:0000256" key="3">
    <source>
        <dbReference type="ARBA" id="ARBA00012951"/>
    </source>
</evidence>
<dbReference type="FunFam" id="1.20.810.10:FF:000007">
    <property type="entry name" value="Ubiquinol-cytochrome C reductase B subunit"/>
    <property type="match status" value="1"/>
</dbReference>
<evidence type="ECO:0000259" key="19">
    <source>
        <dbReference type="PROSITE" id="PS51002"/>
    </source>
</evidence>
<dbReference type="InterPro" id="IPR016174">
    <property type="entry name" value="Di-haem_cyt_TM"/>
</dbReference>
<comment type="caution">
    <text evidence="20">The sequence shown here is derived from an EMBL/GenBank/DDBJ whole genome shotgun (WGS) entry which is preliminary data.</text>
</comment>
<keyword evidence="15 18" id="KW-0472">Membrane</keyword>
<feature type="transmembrane region" description="Helical" evidence="18">
    <location>
        <begin position="181"/>
        <end position="202"/>
    </location>
</feature>
<evidence type="ECO:0000256" key="2">
    <source>
        <dbReference type="ARBA" id="ARBA00004651"/>
    </source>
</evidence>
<dbReference type="SUPFAM" id="SSF81342">
    <property type="entry name" value="Transmembrane di-heme cytochromes"/>
    <property type="match status" value="1"/>
</dbReference>
<comment type="catalytic activity">
    <reaction evidence="16">
        <text>a quinol + 2 Fe(III)-[cytochrome c](out) = a quinone + 2 Fe(II)-[cytochrome c](out) + 2 H(+)(out)</text>
        <dbReference type="Rhea" id="RHEA:11484"/>
        <dbReference type="Rhea" id="RHEA-COMP:10350"/>
        <dbReference type="Rhea" id="RHEA-COMP:14399"/>
        <dbReference type="ChEBI" id="CHEBI:15378"/>
        <dbReference type="ChEBI" id="CHEBI:24646"/>
        <dbReference type="ChEBI" id="CHEBI:29033"/>
        <dbReference type="ChEBI" id="CHEBI:29034"/>
        <dbReference type="ChEBI" id="CHEBI:132124"/>
        <dbReference type="EC" id="7.1.1.8"/>
    </reaction>
</comment>
<keyword evidence="13 18" id="KW-1133">Transmembrane helix</keyword>
<dbReference type="Proteomes" id="UP000638313">
    <property type="component" value="Unassembled WGS sequence"/>
</dbReference>
<dbReference type="SUPFAM" id="SSF81648">
    <property type="entry name" value="a domain/subunit of cytochrome bc1 complex (Ubiquinol-cytochrome c reductase)"/>
    <property type="match status" value="1"/>
</dbReference>
<dbReference type="PANTHER" id="PTHR19271:SF16">
    <property type="entry name" value="CYTOCHROME B"/>
    <property type="match status" value="1"/>
</dbReference>
<proteinExistence type="predicted"/>
<feature type="transmembrane region" description="Helical" evidence="18">
    <location>
        <begin position="53"/>
        <end position="72"/>
    </location>
</feature>
<reference evidence="20" key="1">
    <citation type="journal article" date="2014" name="Int. J. Syst. Evol. Microbiol.">
        <title>Complete genome sequence of Corynebacterium casei LMG S-19264T (=DSM 44701T), isolated from a smear-ripened cheese.</title>
        <authorList>
            <consortium name="US DOE Joint Genome Institute (JGI-PGF)"/>
            <person name="Walter F."/>
            <person name="Albersmeier A."/>
            <person name="Kalinowski J."/>
            <person name="Ruckert C."/>
        </authorList>
    </citation>
    <scope>NUCLEOTIDE SEQUENCE</scope>
    <source>
        <strain evidence="20">JCM 4059</strain>
    </source>
</reference>
<evidence type="ECO:0000256" key="13">
    <source>
        <dbReference type="ARBA" id="ARBA00022989"/>
    </source>
</evidence>
<keyword evidence="7" id="KW-0349">Heme</keyword>
<dbReference type="Gene3D" id="1.20.810.10">
    <property type="entry name" value="Cytochrome Bc1 Complex, Chain C"/>
    <property type="match status" value="1"/>
</dbReference>
<evidence type="ECO:0000256" key="6">
    <source>
        <dbReference type="ARBA" id="ARBA00022475"/>
    </source>
</evidence>
<dbReference type="InterPro" id="IPR005797">
    <property type="entry name" value="Cyt_b/b6_N"/>
</dbReference>
<dbReference type="InterPro" id="IPR036150">
    <property type="entry name" value="Cyt_b/b6_C_sf"/>
</dbReference>
<keyword evidence="21" id="KW-1185">Reference proteome</keyword>
<evidence type="ECO:0000313" key="21">
    <source>
        <dbReference type="Proteomes" id="UP000638313"/>
    </source>
</evidence>
<dbReference type="GO" id="GO:0046872">
    <property type="term" value="F:metal ion binding"/>
    <property type="evidence" value="ECO:0007669"/>
    <property type="project" value="UniProtKB-KW"/>
</dbReference>
<keyword evidence="14" id="KW-0408">Iron</keyword>
<keyword evidence="11" id="KW-1278">Translocase</keyword>
<evidence type="ECO:0000256" key="4">
    <source>
        <dbReference type="ARBA" id="ARBA00016116"/>
    </source>
</evidence>
<dbReference type="PANTHER" id="PTHR19271">
    <property type="entry name" value="CYTOCHROME B"/>
    <property type="match status" value="1"/>
</dbReference>
<evidence type="ECO:0000256" key="10">
    <source>
        <dbReference type="ARBA" id="ARBA00022723"/>
    </source>
</evidence>
<comment type="cofactor">
    <cofactor evidence="1">
        <name>heme</name>
        <dbReference type="ChEBI" id="CHEBI:30413"/>
    </cofactor>
</comment>
<dbReference type="Pfam" id="PF13631">
    <property type="entry name" value="Cytochrom_B_N_2"/>
    <property type="match status" value="1"/>
</dbReference>
<feature type="transmembrane region" description="Helical" evidence="18">
    <location>
        <begin position="214"/>
        <end position="234"/>
    </location>
</feature>
<evidence type="ECO:0000256" key="16">
    <source>
        <dbReference type="ARBA" id="ARBA00029351"/>
    </source>
</evidence>
<dbReference type="EMBL" id="BNBD01000021">
    <property type="protein sequence ID" value="GHF71780.1"/>
    <property type="molecule type" value="Genomic_DNA"/>
</dbReference>
<organism evidence="20 21">
    <name type="scientific">Streptomyces mashuensis</name>
    <dbReference type="NCBI Taxonomy" id="33904"/>
    <lineage>
        <taxon>Bacteria</taxon>
        <taxon>Bacillati</taxon>
        <taxon>Actinomycetota</taxon>
        <taxon>Actinomycetes</taxon>
        <taxon>Kitasatosporales</taxon>
        <taxon>Streptomycetaceae</taxon>
        <taxon>Streptomyces</taxon>
    </lineage>
</organism>
<keyword evidence="10" id="KW-0479">Metal-binding</keyword>
<gene>
    <name evidence="20" type="ORF">GCM10010218_61260</name>
</gene>
<keyword evidence="6" id="KW-1003">Cell membrane</keyword>
<evidence type="ECO:0000256" key="5">
    <source>
        <dbReference type="ARBA" id="ARBA00022448"/>
    </source>
</evidence>
<protein>
    <recommendedName>
        <fullName evidence="4">Cytochrome bc1 complex cytochrome b subunit</fullName>
        <ecNumber evidence="3">7.1.1.8</ecNumber>
    </recommendedName>
    <alternativeName>
        <fullName evidence="17">Cytochrome bc1 reductase complex subunit QcrB</fullName>
    </alternativeName>
</protein>
<reference evidence="20" key="2">
    <citation type="submission" date="2020-09" db="EMBL/GenBank/DDBJ databases">
        <authorList>
            <person name="Sun Q."/>
            <person name="Ohkuma M."/>
        </authorList>
    </citation>
    <scope>NUCLEOTIDE SEQUENCE</scope>
    <source>
        <strain evidence="20">JCM 4059</strain>
    </source>
</reference>
<evidence type="ECO:0000256" key="14">
    <source>
        <dbReference type="ARBA" id="ARBA00023004"/>
    </source>
</evidence>
<dbReference type="AlphaFoldDB" id="A0A919EGI0"/>
<evidence type="ECO:0000256" key="18">
    <source>
        <dbReference type="SAM" id="Phobius"/>
    </source>
</evidence>
<accession>A0A919EGI0</accession>